<dbReference type="CDD" id="cd07377">
    <property type="entry name" value="WHTH_GntR"/>
    <property type="match status" value="1"/>
</dbReference>
<dbReference type="EMBL" id="JBHSVR010000001">
    <property type="protein sequence ID" value="MFC6633191.1"/>
    <property type="molecule type" value="Genomic_DNA"/>
</dbReference>
<protein>
    <submittedName>
        <fullName evidence="8">PLP-dependent aminotransferase family protein</fullName>
    </submittedName>
</protein>
<accession>A0ABW1YL08</accession>
<keyword evidence="8" id="KW-0032">Aminotransferase</keyword>
<dbReference type="Proteomes" id="UP001596425">
    <property type="component" value="Unassembled WGS sequence"/>
</dbReference>
<dbReference type="PROSITE" id="PS50949">
    <property type="entry name" value="HTH_GNTR"/>
    <property type="match status" value="1"/>
</dbReference>
<evidence type="ECO:0000256" key="5">
    <source>
        <dbReference type="ARBA" id="ARBA00023163"/>
    </source>
</evidence>
<reference evidence="9" key="1">
    <citation type="journal article" date="2019" name="Int. J. Syst. Evol. Microbiol.">
        <title>The Global Catalogue of Microorganisms (GCM) 10K type strain sequencing project: providing services to taxonomists for standard genome sequencing and annotation.</title>
        <authorList>
            <consortium name="The Broad Institute Genomics Platform"/>
            <consortium name="The Broad Institute Genome Sequencing Center for Infectious Disease"/>
            <person name="Wu L."/>
            <person name="Ma J."/>
        </authorList>
    </citation>
    <scope>NUCLEOTIDE SEQUENCE [LARGE SCALE GENOMIC DNA]</scope>
    <source>
        <strain evidence="9">CGMCC 1.13718</strain>
    </source>
</reference>
<evidence type="ECO:0000256" key="6">
    <source>
        <dbReference type="SAM" id="MobiDB-lite"/>
    </source>
</evidence>
<keyword evidence="4" id="KW-0238">DNA-binding</keyword>
<comment type="similarity">
    <text evidence="1">In the C-terminal section; belongs to the class-I pyridoxal-phosphate-dependent aminotransferase family.</text>
</comment>
<dbReference type="InterPro" id="IPR036388">
    <property type="entry name" value="WH-like_DNA-bd_sf"/>
</dbReference>
<dbReference type="SUPFAM" id="SSF46785">
    <property type="entry name" value="Winged helix' DNA-binding domain"/>
    <property type="match status" value="1"/>
</dbReference>
<evidence type="ECO:0000259" key="7">
    <source>
        <dbReference type="PROSITE" id="PS50949"/>
    </source>
</evidence>
<evidence type="ECO:0000256" key="2">
    <source>
        <dbReference type="ARBA" id="ARBA00022898"/>
    </source>
</evidence>
<dbReference type="RefSeq" id="WP_193189327.1">
    <property type="nucleotide sequence ID" value="NZ_JACZFR010000006.1"/>
</dbReference>
<keyword evidence="3" id="KW-0805">Transcription regulation</keyword>
<proteinExistence type="inferred from homology"/>
<evidence type="ECO:0000313" key="9">
    <source>
        <dbReference type="Proteomes" id="UP001596425"/>
    </source>
</evidence>
<dbReference type="InterPro" id="IPR015421">
    <property type="entry name" value="PyrdxlP-dep_Trfase_major"/>
</dbReference>
<evidence type="ECO:0000256" key="4">
    <source>
        <dbReference type="ARBA" id="ARBA00023125"/>
    </source>
</evidence>
<dbReference type="InterPro" id="IPR036390">
    <property type="entry name" value="WH_DNA-bd_sf"/>
</dbReference>
<keyword evidence="9" id="KW-1185">Reference proteome</keyword>
<dbReference type="InterPro" id="IPR000524">
    <property type="entry name" value="Tscrpt_reg_HTH_GntR"/>
</dbReference>
<dbReference type="Gene3D" id="1.10.10.10">
    <property type="entry name" value="Winged helix-like DNA-binding domain superfamily/Winged helix DNA-binding domain"/>
    <property type="match status" value="1"/>
</dbReference>
<evidence type="ECO:0000256" key="3">
    <source>
        <dbReference type="ARBA" id="ARBA00023015"/>
    </source>
</evidence>
<organism evidence="8 9">
    <name type="scientific">Microbulbifer taiwanensis</name>
    <dbReference type="NCBI Taxonomy" id="986746"/>
    <lineage>
        <taxon>Bacteria</taxon>
        <taxon>Pseudomonadati</taxon>
        <taxon>Pseudomonadota</taxon>
        <taxon>Gammaproteobacteria</taxon>
        <taxon>Cellvibrionales</taxon>
        <taxon>Microbulbiferaceae</taxon>
        <taxon>Microbulbifer</taxon>
    </lineage>
</organism>
<gene>
    <name evidence="8" type="ORF">ACFQBM_07870</name>
</gene>
<evidence type="ECO:0000313" key="8">
    <source>
        <dbReference type="EMBL" id="MFC6633191.1"/>
    </source>
</evidence>
<keyword evidence="5" id="KW-0804">Transcription</keyword>
<dbReference type="Gene3D" id="3.40.640.10">
    <property type="entry name" value="Type I PLP-dependent aspartate aminotransferase-like (Major domain)"/>
    <property type="match status" value="1"/>
</dbReference>
<dbReference type="SUPFAM" id="SSF53383">
    <property type="entry name" value="PLP-dependent transferases"/>
    <property type="match status" value="1"/>
</dbReference>
<name>A0ABW1YL08_9GAMM</name>
<dbReference type="Pfam" id="PF00155">
    <property type="entry name" value="Aminotran_1_2"/>
    <property type="match status" value="1"/>
</dbReference>
<evidence type="ECO:0000256" key="1">
    <source>
        <dbReference type="ARBA" id="ARBA00005384"/>
    </source>
</evidence>
<dbReference type="SMART" id="SM00345">
    <property type="entry name" value="HTH_GNTR"/>
    <property type="match status" value="1"/>
</dbReference>
<keyword evidence="2" id="KW-0663">Pyridoxal phosphate</keyword>
<dbReference type="PANTHER" id="PTHR46577">
    <property type="entry name" value="HTH-TYPE TRANSCRIPTIONAL REGULATORY PROTEIN GABR"/>
    <property type="match status" value="1"/>
</dbReference>
<sequence length="493" mass="53862">MKTTSGIPFSTIVFQENSDAPRYRQLYAYIRDLILDGSLQAGVHLPSSRELAAEIGVARNTVIAAYELLADEQFVDSAVGRGTLVRTLPHLKRSSAAPGTGSASTERAAPLRMGFALPDTEHFPSPAWERTLRGAQRQATAASARPPLAGIRRLRKLVCAYLGAYRGVHCREERVLITSGGQQGLYLAAQVLRQFSEQIYVEDPGYLDARRAFSACGFQLSPLPVDEQGVRLDGVLQSPDPGPRAICLTPSHQFPLGATLSLERRLQLLNWAGACDGWIVEDDYDAEYRYDGEPLTALAGLDGAQRVIYVGTFSKVLSPELRVGYVVVPEALLPQFRAAKAVSDGAGAVLMQNTVADFIQGGYFQAHLRETRALYRRKRDRFLQVLRDQQLPVAVKTPPNGMHVTLMLDDSQSDREVARQMVARGFEVLALSKHYLAAGASQQGLVVGFTSALGTDYEDFASNLAGVLHRGEDTNRHPGAGRQCPVQPGRNEF</sequence>
<dbReference type="Pfam" id="PF00392">
    <property type="entry name" value="GntR"/>
    <property type="match status" value="1"/>
</dbReference>
<comment type="caution">
    <text evidence="8">The sequence shown here is derived from an EMBL/GenBank/DDBJ whole genome shotgun (WGS) entry which is preliminary data.</text>
</comment>
<dbReference type="PANTHER" id="PTHR46577:SF1">
    <property type="entry name" value="HTH-TYPE TRANSCRIPTIONAL REGULATORY PROTEIN GABR"/>
    <property type="match status" value="1"/>
</dbReference>
<feature type="domain" description="HTH gntR-type" evidence="7">
    <location>
        <begin position="20"/>
        <end position="88"/>
    </location>
</feature>
<dbReference type="InterPro" id="IPR051446">
    <property type="entry name" value="HTH_trans_reg/aminotransferase"/>
</dbReference>
<dbReference type="InterPro" id="IPR004839">
    <property type="entry name" value="Aminotransferase_I/II_large"/>
</dbReference>
<dbReference type="InterPro" id="IPR015424">
    <property type="entry name" value="PyrdxlP-dep_Trfase"/>
</dbReference>
<feature type="region of interest" description="Disordered" evidence="6">
    <location>
        <begin position="471"/>
        <end position="493"/>
    </location>
</feature>
<keyword evidence="8" id="KW-0808">Transferase</keyword>
<dbReference type="GO" id="GO:0008483">
    <property type="term" value="F:transaminase activity"/>
    <property type="evidence" value="ECO:0007669"/>
    <property type="project" value="UniProtKB-KW"/>
</dbReference>
<dbReference type="CDD" id="cd00609">
    <property type="entry name" value="AAT_like"/>
    <property type="match status" value="1"/>
</dbReference>